<evidence type="ECO:0000313" key="8">
    <source>
        <dbReference type="EMBL" id="ESN99842.1"/>
    </source>
</evidence>
<feature type="transmembrane region" description="Helical" evidence="6">
    <location>
        <begin position="125"/>
        <end position="150"/>
    </location>
</feature>
<dbReference type="EMBL" id="AMQM01005764">
    <property type="status" value="NOT_ANNOTATED_CDS"/>
    <property type="molecule type" value="Genomic_DNA"/>
</dbReference>
<keyword evidence="2 6" id="KW-0812">Transmembrane</keyword>
<evidence type="ECO:0000313" key="9">
    <source>
        <dbReference type="EnsemblMetazoa" id="HelroP176607"/>
    </source>
</evidence>
<dbReference type="InterPro" id="IPR000276">
    <property type="entry name" value="GPCR_Rhodpsn"/>
</dbReference>
<dbReference type="PROSITE" id="PS50262">
    <property type="entry name" value="G_PROTEIN_RECEP_F1_2"/>
    <property type="match status" value="1"/>
</dbReference>
<evidence type="ECO:0000256" key="5">
    <source>
        <dbReference type="SAM" id="MobiDB-lite"/>
    </source>
</evidence>
<dbReference type="PANTHER" id="PTHR46641">
    <property type="entry name" value="FMRFAMIDE RECEPTOR-RELATED"/>
    <property type="match status" value="1"/>
</dbReference>
<organism evidence="9 10">
    <name type="scientific">Helobdella robusta</name>
    <name type="common">Californian leech</name>
    <dbReference type="NCBI Taxonomy" id="6412"/>
    <lineage>
        <taxon>Eukaryota</taxon>
        <taxon>Metazoa</taxon>
        <taxon>Spiralia</taxon>
        <taxon>Lophotrochozoa</taxon>
        <taxon>Annelida</taxon>
        <taxon>Clitellata</taxon>
        <taxon>Hirudinea</taxon>
        <taxon>Rhynchobdellida</taxon>
        <taxon>Glossiphoniidae</taxon>
        <taxon>Helobdella</taxon>
    </lineage>
</organism>
<dbReference type="Gene3D" id="1.20.1070.10">
    <property type="entry name" value="Rhodopsin 7-helix transmembrane proteins"/>
    <property type="match status" value="1"/>
</dbReference>
<dbReference type="GeneID" id="20205901"/>
<dbReference type="HOGENOM" id="CLU_964037_0_0_1"/>
<evidence type="ECO:0000256" key="2">
    <source>
        <dbReference type="ARBA" id="ARBA00022692"/>
    </source>
</evidence>
<dbReference type="PRINTS" id="PR00237">
    <property type="entry name" value="GPCRRHODOPSN"/>
</dbReference>
<proteinExistence type="predicted"/>
<feature type="domain" description="G-protein coupled receptors family 1 profile" evidence="7">
    <location>
        <begin position="142"/>
        <end position="289"/>
    </location>
</feature>
<protein>
    <recommendedName>
        <fullName evidence="7">G-protein coupled receptors family 1 profile domain-containing protein</fullName>
    </recommendedName>
</protein>
<dbReference type="EMBL" id="KB097070">
    <property type="protein sequence ID" value="ESN99842.1"/>
    <property type="molecule type" value="Genomic_DNA"/>
</dbReference>
<sequence length="289" mass="31842">MATATSGLMTNSSRDISDNSSNSSGDICDISRNSSDDSSNNSNNSSRDISDNSSNSSGDISDISSNSSDDSSDNSSNNNSGDRMDGVNNSMDNNDVIININNNINNNNNNGDNDLMTESCKWFDFINYSVLGGMICCCGVVGNILAILVLRKKPNNKNNNNGSSSSSSNNNNKTLVTAFLLQALAMADTLLSFVAVPLYVLQPFEFYRATHNIIVPYIWALYQMPYTCTVFYTVLVSFNRYLAACRPFSGGKNKMADWRKYVFVVAVFSVIYNIPKFFEYRKTEDETID</sequence>
<dbReference type="Proteomes" id="UP000015101">
    <property type="component" value="Unassembled WGS sequence"/>
</dbReference>
<dbReference type="EMBL" id="AMQM01005765">
    <property type="status" value="NOT_ANNOTATED_CDS"/>
    <property type="molecule type" value="Genomic_DNA"/>
</dbReference>
<dbReference type="KEGG" id="hro:HELRODRAFT_176607"/>
<dbReference type="Pfam" id="PF00001">
    <property type="entry name" value="7tm_1"/>
    <property type="match status" value="1"/>
</dbReference>
<evidence type="ECO:0000313" key="10">
    <source>
        <dbReference type="Proteomes" id="UP000015101"/>
    </source>
</evidence>
<keyword evidence="4 6" id="KW-0472">Membrane</keyword>
<reference evidence="8 10" key="2">
    <citation type="journal article" date="2013" name="Nature">
        <title>Insights into bilaterian evolution from three spiralian genomes.</title>
        <authorList>
            <person name="Simakov O."/>
            <person name="Marletaz F."/>
            <person name="Cho S.J."/>
            <person name="Edsinger-Gonzales E."/>
            <person name="Havlak P."/>
            <person name="Hellsten U."/>
            <person name="Kuo D.H."/>
            <person name="Larsson T."/>
            <person name="Lv J."/>
            <person name="Arendt D."/>
            <person name="Savage R."/>
            <person name="Osoegawa K."/>
            <person name="de Jong P."/>
            <person name="Grimwood J."/>
            <person name="Chapman J.A."/>
            <person name="Shapiro H."/>
            <person name="Aerts A."/>
            <person name="Otillar R.P."/>
            <person name="Terry A.Y."/>
            <person name="Boore J.L."/>
            <person name="Grigoriev I.V."/>
            <person name="Lindberg D.R."/>
            <person name="Seaver E.C."/>
            <person name="Weisblat D.A."/>
            <person name="Putnam N.H."/>
            <person name="Rokhsar D.S."/>
        </authorList>
    </citation>
    <scope>NUCLEOTIDE SEQUENCE</scope>
</reference>
<evidence type="ECO:0000259" key="7">
    <source>
        <dbReference type="PROSITE" id="PS50262"/>
    </source>
</evidence>
<evidence type="ECO:0000256" key="6">
    <source>
        <dbReference type="SAM" id="Phobius"/>
    </source>
</evidence>
<gene>
    <name evidence="9" type="primary">20205901</name>
    <name evidence="8" type="ORF">HELRODRAFT_176607</name>
</gene>
<dbReference type="OrthoDB" id="10011262at2759"/>
<feature type="region of interest" description="Disordered" evidence="5">
    <location>
        <begin position="1"/>
        <end position="92"/>
    </location>
</feature>
<dbReference type="InParanoid" id="T1FAQ2"/>
<evidence type="ECO:0000256" key="3">
    <source>
        <dbReference type="ARBA" id="ARBA00022989"/>
    </source>
</evidence>
<reference evidence="10" key="1">
    <citation type="submission" date="2012-12" db="EMBL/GenBank/DDBJ databases">
        <authorList>
            <person name="Hellsten U."/>
            <person name="Grimwood J."/>
            <person name="Chapman J.A."/>
            <person name="Shapiro H."/>
            <person name="Aerts A."/>
            <person name="Otillar R.P."/>
            <person name="Terry A.Y."/>
            <person name="Boore J.L."/>
            <person name="Simakov O."/>
            <person name="Marletaz F."/>
            <person name="Cho S.-J."/>
            <person name="Edsinger-Gonzales E."/>
            <person name="Havlak P."/>
            <person name="Kuo D.-H."/>
            <person name="Larsson T."/>
            <person name="Lv J."/>
            <person name="Arendt D."/>
            <person name="Savage R."/>
            <person name="Osoegawa K."/>
            <person name="de Jong P."/>
            <person name="Lindberg D.R."/>
            <person name="Seaver E.C."/>
            <person name="Weisblat D.A."/>
            <person name="Putnam N.H."/>
            <person name="Grigoriev I.V."/>
            <person name="Rokhsar D.S."/>
        </authorList>
    </citation>
    <scope>NUCLEOTIDE SEQUENCE</scope>
</reference>
<comment type="subcellular location">
    <subcellularLocation>
        <location evidence="1">Membrane</location>
    </subcellularLocation>
</comment>
<evidence type="ECO:0000256" key="1">
    <source>
        <dbReference type="ARBA" id="ARBA00004370"/>
    </source>
</evidence>
<feature type="transmembrane region" description="Helical" evidence="6">
    <location>
        <begin position="213"/>
        <end position="238"/>
    </location>
</feature>
<evidence type="ECO:0000256" key="4">
    <source>
        <dbReference type="ARBA" id="ARBA00023136"/>
    </source>
</evidence>
<dbReference type="AlphaFoldDB" id="T1FAQ2"/>
<dbReference type="GO" id="GO:0016020">
    <property type="term" value="C:membrane"/>
    <property type="evidence" value="ECO:0007669"/>
    <property type="project" value="UniProtKB-SubCell"/>
</dbReference>
<feature type="transmembrane region" description="Helical" evidence="6">
    <location>
        <begin position="179"/>
        <end position="201"/>
    </location>
</feature>
<dbReference type="EnsemblMetazoa" id="HelroT176607">
    <property type="protein sequence ID" value="HelroP176607"/>
    <property type="gene ID" value="HelroG176607"/>
</dbReference>
<dbReference type="InterPro" id="IPR052954">
    <property type="entry name" value="GPCR-Ligand_Int"/>
</dbReference>
<keyword evidence="3 6" id="KW-1133">Transmembrane helix</keyword>
<dbReference type="SUPFAM" id="SSF81321">
    <property type="entry name" value="Family A G protein-coupled receptor-like"/>
    <property type="match status" value="1"/>
</dbReference>
<reference evidence="9" key="3">
    <citation type="submission" date="2015-06" db="UniProtKB">
        <authorList>
            <consortium name="EnsemblMetazoa"/>
        </authorList>
    </citation>
    <scope>IDENTIFICATION</scope>
</reference>
<feature type="transmembrane region" description="Helical" evidence="6">
    <location>
        <begin position="258"/>
        <end position="274"/>
    </location>
</feature>
<feature type="compositionally biased region" description="Polar residues" evidence="5">
    <location>
        <begin position="1"/>
        <end position="10"/>
    </location>
</feature>
<dbReference type="RefSeq" id="XP_009022187.1">
    <property type="nucleotide sequence ID" value="XM_009023939.1"/>
</dbReference>
<keyword evidence="10" id="KW-1185">Reference proteome</keyword>
<dbReference type="InterPro" id="IPR017452">
    <property type="entry name" value="GPCR_Rhodpsn_7TM"/>
</dbReference>
<name>T1FAQ2_HELRO</name>
<dbReference type="CTD" id="20205901"/>
<dbReference type="GO" id="GO:0004930">
    <property type="term" value="F:G protein-coupled receptor activity"/>
    <property type="evidence" value="ECO:0007669"/>
    <property type="project" value="InterPro"/>
</dbReference>
<dbReference type="PANTHER" id="PTHR46641:SF2">
    <property type="entry name" value="FMRFAMIDE RECEPTOR"/>
    <property type="match status" value="1"/>
</dbReference>
<feature type="compositionally biased region" description="Low complexity" evidence="5">
    <location>
        <begin position="11"/>
        <end position="81"/>
    </location>
</feature>
<accession>T1FAQ2</accession>